<organism evidence="1 2">
    <name type="scientific">Subdoligranulum variabile DSM 15176</name>
    <dbReference type="NCBI Taxonomy" id="411471"/>
    <lineage>
        <taxon>Bacteria</taxon>
        <taxon>Bacillati</taxon>
        <taxon>Bacillota</taxon>
        <taxon>Clostridia</taxon>
        <taxon>Eubacteriales</taxon>
        <taxon>Oscillospiraceae</taxon>
        <taxon>Subdoligranulum</taxon>
    </lineage>
</organism>
<dbReference type="EMBL" id="ACBY02000071">
    <property type="protein sequence ID" value="EFB74412.1"/>
    <property type="molecule type" value="Genomic_DNA"/>
</dbReference>
<accession>D1PSC7</accession>
<gene>
    <name evidence="1" type="ORF">SUBVAR_07310</name>
</gene>
<sequence>MENFSLTFFRQYDTITTILKDESCRSFSKQFTRTAHQGLRPYGQPGPLPIGNLGCLID</sequence>
<dbReference type="HOGENOM" id="CLU_2977570_0_0_9"/>
<name>D1PSC7_9FIRM</name>
<proteinExistence type="predicted"/>
<reference evidence="1" key="1">
    <citation type="submission" date="2009-12" db="EMBL/GenBank/DDBJ databases">
        <authorList>
            <person name="Weinstock G."/>
            <person name="Sodergren E."/>
            <person name="Clifton S."/>
            <person name="Fulton L."/>
            <person name="Fulton B."/>
            <person name="Courtney L."/>
            <person name="Fronick C."/>
            <person name="Harrison M."/>
            <person name="Strong C."/>
            <person name="Farmer C."/>
            <person name="Delahaunty K."/>
            <person name="Markovic C."/>
            <person name="Hall O."/>
            <person name="Minx P."/>
            <person name="Tomlinson C."/>
            <person name="Mitreva M."/>
            <person name="Nelson J."/>
            <person name="Hou S."/>
            <person name="Wollam A."/>
            <person name="Pepin K.H."/>
            <person name="Johnson M."/>
            <person name="Bhonagiri V."/>
            <person name="Nash W.E."/>
            <person name="Warren W."/>
            <person name="Chinwalla A."/>
            <person name="Mardis E.R."/>
            <person name="Wilson R.K."/>
        </authorList>
    </citation>
    <scope>NUCLEOTIDE SEQUENCE [LARGE SCALE GENOMIC DNA]</scope>
    <source>
        <strain evidence="1">DSM 15176</strain>
    </source>
</reference>
<comment type="caution">
    <text evidence="1">The sequence shown here is derived from an EMBL/GenBank/DDBJ whole genome shotgun (WGS) entry which is preliminary data.</text>
</comment>
<dbReference type="STRING" id="411471.SUBVAR_07310"/>
<protein>
    <submittedName>
        <fullName evidence="1">Uncharacterized protein</fullName>
    </submittedName>
</protein>
<dbReference type="Proteomes" id="UP000003438">
    <property type="component" value="Unassembled WGS sequence"/>
</dbReference>
<dbReference type="AlphaFoldDB" id="D1PSC7"/>
<evidence type="ECO:0000313" key="2">
    <source>
        <dbReference type="Proteomes" id="UP000003438"/>
    </source>
</evidence>
<evidence type="ECO:0000313" key="1">
    <source>
        <dbReference type="EMBL" id="EFB74412.1"/>
    </source>
</evidence>
<keyword evidence="2" id="KW-1185">Reference proteome</keyword>